<feature type="signal peptide" evidence="8">
    <location>
        <begin position="1"/>
        <end position="22"/>
    </location>
</feature>
<gene>
    <name evidence="12" type="ORF">SCF082_LOCUS26600</name>
</gene>
<evidence type="ECO:0000259" key="11">
    <source>
        <dbReference type="PROSITE" id="PS51059"/>
    </source>
</evidence>
<keyword evidence="7" id="KW-0812">Transmembrane</keyword>
<feature type="transmembrane region" description="Helical" evidence="7">
    <location>
        <begin position="1079"/>
        <end position="1099"/>
    </location>
</feature>
<feature type="transmembrane region" description="Helical" evidence="7">
    <location>
        <begin position="1105"/>
        <end position="1125"/>
    </location>
</feature>
<dbReference type="PRINTS" id="PR00625">
    <property type="entry name" value="JDOMAIN"/>
</dbReference>
<feature type="transmembrane region" description="Helical" evidence="7">
    <location>
        <begin position="319"/>
        <end position="340"/>
    </location>
</feature>
<dbReference type="Pfam" id="PF00226">
    <property type="entry name" value="DnaJ"/>
    <property type="match status" value="1"/>
</dbReference>
<dbReference type="EMBL" id="CAXAMM010020224">
    <property type="protein sequence ID" value="CAK9047497.1"/>
    <property type="molecule type" value="Genomic_DNA"/>
</dbReference>
<feature type="compositionally biased region" description="Polar residues" evidence="6">
    <location>
        <begin position="557"/>
        <end position="566"/>
    </location>
</feature>
<dbReference type="PANTHER" id="PTHR45740">
    <property type="entry name" value="POLY [ADP-RIBOSE] POLYMERASE"/>
    <property type="match status" value="1"/>
</dbReference>
<feature type="transmembrane region" description="Helical" evidence="7">
    <location>
        <begin position="1050"/>
        <end position="1067"/>
    </location>
</feature>
<protein>
    <recommendedName>
        <fullName evidence="4">Poly [ADP-ribose] polymerase</fullName>
        <shortName evidence="4">PARP</shortName>
        <ecNumber evidence="4">2.4.2.-</ecNumber>
    </recommendedName>
</protein>
<sequence>MAASRWCPRIWLICLSLLLLHARKEQKDYYEVLDVSKDASEAEIKRAYKKLALKWHPDKNPDQPELAQREFIAVQQAYEVLGDADKRRRYDNQKAFFSEESGEEWEGADSGFKPPGDPVTTWAQLTKIIDMDEPCVIHVYSDQRHYFGQWMFEVAQEVKLAHLNVFTADEAQQTLVGSLHIAMNPGTALVVVTGCMFGAFVRAATGFGGSILSLGTETVEPSDGRNSGDDLRFVLVYSFCGQFQVAPDLDSALLMVLLGTVFELTCSPVLFAAISRKAFSLWRCQLLLFLGCLPGTALGMYLLLQSTANREILQVTKTALNLIFFLVAMYRLTVEFRIATPAEESAEKPDKELCRTMGLEFILLGFGSGFLNGLLGLPGPLMMVYFATVLSAGRLNGTWAWCGFHRGAQVMELAHEQSDYSEEAEDELEHVHHVLLREFSRLGRVLGRWQFKGIIHLDKYLEPHAVPPCVDLERLARWRARNSFNHVSTILVELKSCWTGDCCSGFHGDYDSVIGVLRREFPGLADATIVSDSVGRLKKALLTCAVQEVGPEAPYSSGDNEWEFNQPSGRKPARSRSRSRERPGQDARETTDLQEKLRRSEAALDRERAKRRRLEEVWDSLVRLDLKEILSQVSQLQEVKEVTEDSLQCKDAEVRELKARLSSEKENHQESLKQLEDVQKLLTASSEENEQLKAEVELLQKRTSSIATTQGAIWQYKVDGCWHAFPPEGNDQINEAYLTYLRDPLKSLVFINSAGITRRVDFKAMLQRRGDNGCVRHIRIVPGVPEQWTTPPRRLLLPEVGQPDSFYIKVTDMNIHAKVRDILQQSGHACNDNLICSCMSTAKVISVHRIENWSLWQGYKATRAALRQKHANFNISATPVDLDLDGSGTKIMTSHQAAFNCGDPLEEDLQEKILLHGTRWDNVDSIILNGFDPRTSRRGMYGEGVYFAAAACKSHQYTCGKHSSCCGCKLERTLIIARVTLGDAYAAEKTRRKERRPPVRDSALGLLYDSVVVNPGPIDGHHNETQTHQEFVICDGKQAYPCYVEMLMQHWQLAAIIPIPTLLALWGGWREGKRFNTKALLRSVLVLLLVSSIMGLGLFQASVLSIVAGSLALVWLPLVLIRHWLAHPLKDLSHGGEEAAPRGGSPEEEAAVAAYTAEVQV</sequence>
<dbReference type="SUPFAM" id="SSF117839">
    <property type="entry name" value="WWE domain"/>
    <property type="match status" value="1"/>
</dbReference>
<comment type="caution">
    <text evidence="12">The sequence shown here is derived from an EMBL/GenBank/DDBJ whole genome shotgun (WGS) entry which is preliminary data.</text>
</comment>
<dbReference type="Proteomes" id="UP001642464">
    <property type="component" value="Unassembled WGS sequence"/>
</dbReference>
<dbReference type="Gene3D" id="1.10.287.110">
    <property type="entry name" value="DnaJ domain"/>
    <property type="match status" value="1"/>
</dbReference>
<dbReference type="InterPro" id="IPR004170">
    <property type="entry name" value="WWE_dom"/>
</dbReference>
<dbReference type="Gene3D" id="3.30.720.50">
    <property type="match status" value="1"/>
</dbReference>
<keyword evidence="7" id="KW-1133">Transmembrane helix</keyword>
<keyword evidence="8" id="KW-0732">Signal</keyword>
<proteinExistence type="inferred from homology"/>
<dbReference type="PANTHER" id="PTHR45740:SF2">
    <property type="entry name" value="POLY [ADP-RIBOSE] POLYMERASE"/>
    <property type="match status" value="1"/>
</dbReference>
<keyword evidence="4" id="KW-0520">NAD</keyword>
<feature type="region of interest" description="Disordered" evidence="6">
    <location>
        <begin position="554"/>
        <end position="600"/>
    </location>
</feature>
<reference evidence="12 13" key="1">
    <citation type="submission" date="2024-02" db="EMBL/GenBank/DDBJ databases">
        <authorList>
            <person name="Chen Y."/>
            <person name="Shah S."/>
            <person name="Dougan E. K."/>
            <person name="Thang M."/>
            <person name="Chan C."/>
        </authorList>
    </citation>
    <scope>NUCLEOTIDE SEQUENCE [LARGE SCALE GENOMIC DNA]</scope>
</reference>
<dbReference type="InterPro" id="IPR036869">
    <property type="entry name" value="J_dom_sf"/>
</dbReference>
<evidence type="ECO:0000256" key="3">
    <source>
        <dbReference type="ARBA" id="ARBA00024347"/>
    </source>
</evidence>
<comment type="similarity">
    <text evidence="3">Belongs to the ARTD/PARP family.</text>
</comment>
<name>A0ABP0M9V1_9DINO</name>
<dbReference type="PROSITE" id="PS00636">
    <property type="entry name" value="DNAJ_1"/>
    <property type="match status" value="1"/>
</dbReference>
<organism evidence="12 13">
    <name type="scientific">Durusdinium trenchii</name>
    <dbReference type="NCBI Taxonomy" id="1381693"/>
    <lineage>
        <taxon>Eukaryota</taxon>
        <taxon>Sar</taxon>
        <taxon>Alveolata</taxon>
        <taxon>Dinophyceae</taxon>
        <taxon>Suessiales</taxon>
        <taxon>Symbiodiniaceae</taxon>
        <taxon>Durusdinium</taxon>
    </lineage>
</organism>
<feature type="transmembrane region" description="Helical" evidence="7">
    <location>
        <begin position="286"/>
        <end position="304"/>
    </location>
</feature>
<dbReference type="InterPro" id="IPR018253">
    <property type="entry name" value="DnaJ_domain_CS"/>
</dbReference>
<keyword evidence="4" id="KW-0328">Glycosyltransferase</keyword>
<comment type="subcellular location">
    <subcellularLocation>
        <location evidence="1">Nucleus</location>
    </subcellularLocation>
</comment>
<dbReference type="SUPFAM" id="SSF46565">
    <property type="entry name" value="Chaperone J-domain"/>
    <property type="match status" value="1"/>
</dbReference>
<dbReference type="InterPro" id="IPR051712">
    <property type="entry name" value="ARTD-AVP"/>
</dbReference>
<dbReference type="PROSITE" id="PS50076">
    <property type="entry name" value="DNAJ_2"/>
    <property type="match status" value="1"/>
</dbReference>
<dbReference type="Gene3D" id="3.90.228.10">
    <property type="match status" value="1"/>
</dbReference>
<feature type="chain" id="PRO_5046807568" description="Poly [ADP-ribose] polymerase" evidence="8">
    <location>
        <begin position="23"/>
        <end position="1161"/>
    </location>
</feature>
<feature type="domain" description="J" evidence="9">
    <location>
        <begin position="28"/>
        <end position="94"/>
    </location>
</feature>
<evidence type="ECO:0000256" key="5">
    <source>
        <dbReference type="SAM" id="Coils"/>
    </source>
</evidence>
<evidence type="ECO:0000256" key="6">
    <source>
        <dbReference type="SAM" id="MobiDB-lite"/>
    </source>
</evidence>
<feature type="coiled-coil region" evidence="5">
    <location>
        <begin position="647"/>
        <end position="702"/>
    </location>
</feature>
<feature type="compositionally biased region" description="Basic and acidic residues" evidence="6">
    <location>
        <begin position="578"/>
        <end position="600"/>
    </location>
</feature>
<feature type="transmembrane region" description="Helical" evidence="7">
    <location>
        <begin position="361"/>
        <end position="386"/>
    </location>
</feature>
<feature type="transmembrane region" description="Helical" evidence="7">
    <location>
        <begin position="252"/>
        <end position="274"/>
    </location>
</feature>
<dbReference type="Pfam" id="PF02825">
    <property type="entry name" value="WWE"/>
    <property type="match status" value="1"/>
</dbReference>
<keyword evidence="4" id="KW-0808">Transferase</keyword>
<feature type="domain" description="PARP catalytic" evidence="11">
    <location>
        <begin position="810"/>
        <end position="1056"/>
    </location>
</feature>
<evidence type="ECO:0000256" key="1">
    <source>
        <dbReference type="ARBA" id="ARBA00004123"/>
    </source>
</evidence>
<accession>A0ABP0M9V1</accession>
<dbReference type="SUPFAM" id="SSF56399">
    <property type="entry name" value="ADP-ribosylation"/>
    <property type="match status" value="1"/>
</dbReference>
<feature type="domain" description="WWE" evidence="10">
    <location>
        <begin position="698"/>
        <end position="780"/>
    </location>
</feature>
<dbReference type="EC" id="2.4.2.-" evidence="4"/>
<keyword evidence="13" id="KW-1185">Reference proteome</keyword>
<dbReference type="Pfam" id="PF00644">
    <property type="entry name" value="PARP"/>
    <property type="match status" value="1"/>
</dbReference>
<dbReference type="PROSITE" id="PS51059">
    <property type="entry name" value="PARP_CATALYTIC"/>
    <property type="match status" value="1"/>
</dbReference>
<evidence type="ECO:0000256" key="4">
    <source>
        <dbReference type="RuleBase" id="RU362114"/>
    </source>
</evidence>
<keyword evidence="7" id="KW-0472">Membrane</keyword>
<evidence type="ECO:0000259" key="9">
    <source>
        <dbReference type="PROSITE" id="PS50076"/>
    </source>
</evidence>
<dbReference type="SMART" id="SM00271">
    <property type="entry name" value="DnaJ"/>
    <property type="match status" value="1"/>
</dbReference>
<dbReference type="InterPro" id="IPR012317">
    <property type="entry name" value="Poly(ADP-ribose)pol_cat_dom"/>
</dbReference>
<evidence type="ECO:0000313" key="13">
    <source>
        <dbReference type="Proteomes" id="UP001642464"/>
    </source>
</evidence>
<dbReference type="InterPro" id="IPR001623">
    <property type="entry name" value="DnaJ_domain"/>
</dbReference>
<dbReference type="InterPro" id="IPR037197">
    <property type="entry name" value="WWE_dom_sf"/>
</dbReference>
<evidence type="ECO:0000256" key="2">
    <source>
        <dbReference type="ARBA" id="ARBA00023242"/>
    </source>
</evidence>
<dbReference type="CDD" id="cd06257">
    <property type="entry name" value="DnaJ"/>
    <property type="match status" value="1"/>
</dbReference>
<evidence type="ECO:0000256" key="7">
    <source>
        <dbReference type="SAM" id="Phobius"/>
    </source>
</evidence>
<dbReference type="PROSITE" id="PS50918">
    <property type="entry name" value="WWE"/>
    <property type="match status" value="1"/>
</dbReference>
<evidence type="ECO:0000259" key="10">
    <source>
        <dbReference type="PROSITE" id="PS50918"/>
    </source>
</evidence>
<keyword evidence="2" id="KW-0539">Nucleus</keyword>
<evidence type="ECO:0000313" key="12">
    <source>
        <dbReference type="EMBL" id="CAK9047497.1"/>
    </source>
</evidence>
<evidence type="ECO:0000256" key="8">
    <source>
        <dbReference type="SAM" id="SignalP"/>
    </source>
</evidence>
<keyword evidence="5" id="KW-0175">Coiled coil</keyword>